<gene>
    <name evidence="8" type="ORF">D3H35_13755</name>
</gene>
<keyword evidence="2 8" id="KW-0489">Methyltransferase</keyword>
<protein>
    <recommendedName>
        <fullName evidence="5">Methyltransferase</fullName>
        <ecNumber evidence="5">2.1.1.-</ecNumber>
    </recommendedName>
</protein>
<dbReference type="OrthoDB" id="9800801at2"/>
<dbReference type="AlphaFoldDB" id="A0A398CH99"/>
<dbReference type="SUPFAM" id="SSF53335">
    <property type="entry name" value="S-adenosyl-L-methionine-dependent methyltransferases"/>
    <property type="match status" value="1"/>
</dbReference>
<reference evidence="8 9" key="1">
    <citation type="submission" date="2018-09" db="EMBL/GenBank/DDBJ databases">
        <title>Cohnella cavernae sp. nov., isolated from a karst cave.</title>
        <authorList>
            <person name="Zhu H."/>
        </authorList>
    </citation>
    <scope>NUCLEOTIDE SEQUENCE [LARGE SCALE GENOMIC DNA]</scope>
    <source>
        <strain evidence="8 9">K2E09-144</strain>
    </source>
</reference>
<keyword evidence="3 8" id="KW-0808">Transferase</keyword>
<dbReference type="GO" id="GO:0003677">
    <property type="term" value="F:DNA binding"/>
    <property type="evidence" value="ECO:0007669"/>
    <property type="project" value="InterPro"/>
</dbReference>
<dbReference type="InterPro" id="IPR029063">
    <property type="entry name" value="SAM-dependent_MTases_sf"/>
</dbReference>
<dbReference type="InterPro" id="IPR001091">
    <property type="entry name" value="RM_Methyltransferase"/>
</dbReference>
<evidence type="ECO:0000259" key="7">
    <source>
        <dbReference type="Pfam" id="PF01555"/>
    </source>
</evidence>
<dbReference type="Gene3D" id="3.40.50.150">
    <property type="entry name" value="Vaccinia Virus protein VP39"/>
    <property type="match status" value="1"/>
</dbReference>
<dbReference type="GO" id="GO:0009007">
    <property type="term" value="F:site-specific DNA-methyltransferase (adenine-specific) activity"/>
    <property type="evidence" value="ECO:0007669"/>
    <property type="project" value="TreeGrafter"/>
</dbReference>
<dbReference type="GO" id="GO:0008170">
    <property type="term" value="F:N-methyltransferase activity"/>
    <property type="evidence" value="ECO:0007669"/>
    <property type="project" value="InterPro"/>
</dbReference>
<comment type="caution">
    <text evidence="8">The sequence shown here is derived from an EMBL/GenBank/DDBJ whole genome shotgun (WGS) entry which is preliminary data.</text>
</comment>
<evidence type="ECO:0000256" key="5">
    <source>
        <dbReference type="RuleBase" id="RU362026"/>
    </source>
</evidence>
<dbReference type="PROSITE" id="PS00092">
    <property type="entry name" value="N6_MTASE"/>
    <property type="match status" value="1"/>
</dbReference>
<dbReference type="PANTHER" id="PTHR13370:SF3">
    <property type="entry name" value="TRNA (GUANINE(10)-N2)-METHYLTRANSFERASE HOMOLOG"/>
    <property type="match status" value="1"/>
</dbReference>
<name>A0A398CH99_9BACL</name>
<dbReference type="GO" id="GO:0032259">
    <property type="term" value="P:methylation"/>
    <property type="evidence" value="ECO:0007669"/>
    <property type="project" value="UniProtKB-KW"/>
</dbReference>
<dbReference type="Proteomes" id="UP000266340">
    <property type="component" value="Unassembled WGS sequence"/>
</dbReference>
<dbReference type="InterPro" id="IPR002941">
    <property type="entry name" value="DNA_methylase_N4/N6"/>
</dbReference>
<dbReference type="InterPro" id="IPR002052">
    <property type="entry name" value="DNA_methylase_N6_adenine_CS"/>
</dbReference>
<evidence type="ECO:0000313" key="9">
    <source>
        <dbReference type="Proteomes" id="UP000266340"/>
    </source>
</evidence>
<dbReference type="PANTHER" id="PTHR13370">
    <property type="entry name" value="RNA METHYLASE-RELATED"/>
    <property type="match status" value="1"/>
</dbReference>
<accession>A0A398CH99</accession>
<evidence type="ECO:0000256" key="2">
    <source>
        <dbReference type="ARBA" id="ARBA00022603"/>
    </source>
</evidence>
<evidence type="ECO:0000256" key="4">
    <source>
        <dbReference type="ARBA" id="ARBA00022747"/>
    </source>
</evidence>
<evidence type="ECO:0000256" key="6">
    <source>
        <dbReference type="SAM" id="MobiDB-lite"/>
    </source>
</evidence>
<dbReference type="PRINTS" id="PR00508">
    <property type="entry name" value="S21N4MTFRASE"/>
</dbReference>
<keyword evidence="9" id="KW-1185">Reference proteome</keyword>
<evidence type="ECO:0000256" key="3">
    <source>
        <dbReference type="ARBA" id="ARBA00022679"/>
    </source>
</evidence>
<dbReference type="GO" id="GO:0009307">
    <property type="term" value="P:DNA restriction-modification system"/>
    <property type="evidence" value="ECO:0007669"/>
    <property type="project" value="UniProtKB-KW"/>
</dbReference>
<dbReference type="GO" id="GO:0005737">
    <property type="term" value="C:cytoplasm"/>
    <property type="evidence" value="ECO:0007669"/>
    <property type="project" value="TreeGrafter"/>
</dbReference>
<organism evidence="8 9">
    <name type="scientific">Cohnella faecalis</name>
    <dbReference type="NCBI Taxonomy" id="2315694"/>
    <lineage>
        <taxon>Bacteria</taxon>
        <taxon>Bacillati</taxon>
        <taxon>Bacillota</taxon>
        <taxon>Bacilli</taxon>
        <taxon>Bacillales</taxon>
        <taxon>Paenibacillaceae</taxon>
        <taxon>Cohnella</taxon>
    </lineage>
</organism>
<dbReference type="EMBL" id="QXJM01000039">
    <property type="protein sequence ID" value="RIE01850.1"/>
    <property type="molecule type" value="Genomic_DNA"/>
</dbReference>
<feature type="region of interest" description="Disordered" evidence="6">
    <location>
        <begin position="315"/>
        <end position="337"/>
    </location>
</feature>
<evidence type="ECO:0000313" key="8">
    <source>
        <dbReference type="EMBL" id="RIE01850.1"/>
    </source>
</evidence>
<comment type="similarity">
    <text evidence="1 5">Belongs to the N(4)/N(6)-methyltransferase family.</text>
</comment>
<dbReference type="Pfam" id="PF01555">
    <property type="entry name" value="N6_N4_Mtase"/>
    <property type="match status" value="1"/>
</dbReference>
<sequence>MTETADPTKQRAGRNRTLTLDGAEREIYKKRLITLDRPASPEELTDKTVHQDLFAALDFLPAEFVDLLFVDPPYNLTKTFNGKTFSRMDNEAYTEWLDSWFSKLVRVLKPNGSVYICGDWRSSSAIFDVASRYLKIQNRITWEREKGRGALANWKNASEDIWFCTRSSEYAFHVDRVKMKRKVLAPYRNDAGTPKDWGDEEDGKFRLTHPSNLWTDLTVPFWSMPENTDHPTQKPEKLLAKIILASSEEGGVVFDPFLGSGTTSVVAKKLNRRYVGIETDETYGCLAEKRLAIADREPAIQGYSDGVFWERNSLQEQTMQKRRRPSKDDGESIINAD</sequence>
<dbReference type="EC" id="2.1.1.-" evidence="5"/>
<keyword evidence="4" id="KW-0680">Restriction system</keyword>
<dbReference type="RefSeq" id="WP_119149907.1">
    <property type="nucleotide sequence ID" value="NZ_JBHSOV010000020.1"/>
</dbReference>
<proteinExistence type="inferred from homology"/>
<evidence type="ECO:0000256" key="1">
    <source>
        <dbReference type="ARBA" id="ARBA00006594"/>
    </source>
</evidence>
<feature type="domain" description="DNA methylase N-4/N-6" evidence="7">
    <location>
        <begin position="65"/>
        <end position="285"/>
    </location>
</feature>